<gene>
    <name evidence="2" type="ORF">JOE42_000886</name>
</gene>
<dbReference type="GO" id="GO:0016787">
    <property type="term" value="F:hydrolase activity"/>
    <property type="evidence" value="ECO:0007669"/>
    <property type="project" value="UniProtKB-KW"/>
</dbReference>
<keyword evidence="1" id="KW-1133">Transmembrane helix</keyword>
<keyword evidence="2" id="KW-0378">Hydrolase</keyword>
<feature type="transmembrane region" description="Helical" evidence="1">
    <location>
        <begin position="50"/>
        <end position="70"/>
    </location>
</feature>
<name>A0ABS2KQM1_9NOCA</name>
<accession>A0ABS2KQM1</accession>
<feature type="transmembrane region" description="Helical" evidence="1">
    <location>
        <begin position="21"/>
        <end position="44"/>
    </location>
</feature>
<sequence length="108" mass="11385">MRGRLGSAVGGPTRRRPARDMLRRSIPVVAVVLVIVVAVALVLADRWRRGAFVFGVATLIAAACRLCLGSERVGILAVRSRAFDTFSLAAVGSAVVWLAVSIDPLGTD</sequence>
<dbReference type="Proteomes" id="UP000703038">
    <property type="component" value="Unassembled WGS sequence"/>
</dbReference>
<evidence type="ECO:0000313" key="2">
    <source>
        <dbReference type="EMBL" id="MBM7414153.1"/>
    </source>
</evidence>
<keyword evidence="1" id="KW-0812">Transmembrane</keyword>
<protein>
    <submittedName>
        <fullName evidence="2">Neutral ceramidase superfamily lipid hydrolase</fullName>
    </submittedName>
</protein>
<reference evidence="2 3" key="1">
    <citation type="submission" date="2021-01" db="EMBL/GenBank/DDBJ databases">
        <title>Genomics of switchgrass bacterial isolates.</title>
        <authorList>
            <person name="Shade A."/>
        </authorList>
    </citation>
    <scope>NUCLEOTIDE SEQUENCE [LARGE SCALE GENOMIC DNA]</scope>
    <source>
        <strain evidence="2 3">PvP111</strain>
    </source>
</reference>
<evidence type="ECO:0000256" key="1">
    <source>
        <dbReference type="SAM" id="Phobius"/>
    </source>
</evidence>
<dbReference type="EMBL" id="JAFBBK010000001">
    <property type="protein sequence ID" value="MBM7414153.1"/>
    <property type="molecule type" value="Genomic_DNA"/>
</dbReference>
<keyword evidence="3" id="KW-1185">Reference proteome</keyword>
<proteinExistence type="predicted"/>
<comment type="caution">
    <text evidence="2">The sequence shown here is derived from an EMBL/GenBank/DDBJ whole genome shotgun (WGS) entry which is preliminary data.</text>
</comment>
<evidence type="ECO:0000313" key="3">
    <source>
        <dbReference type="Proteomes" id="UP000703038"/>
    </source>
</evidence>
<dbReference type="Pfam" id="PF11222">
    <property type="entry name" value="DUF3017"/>
    <property type="match status" value="1"/>
</dbReference>
<feature type="transmembrane region" description="Helical" evidence="1">
    <location>
        <begin position="82"/>
        <end position="102"/>
    </location>
</feature>
<organism evidence="2 3">
    <name type="scientific">Rhodococcoides corynebacterioides</name>
    <dbReference type="NCBI Taxonomy" id="53972"/>
    <lineage>
        <taxon>Bacteria</taxon>
        <taxon>Bacillati</taxon>
        <taxon>Actinomycetota</taxon>
        <taxon>Actinomycetes</taxon>
        <taxon>Mycobacteriales</taxon>
        <taxon>Nocardiaceae</taxon>
        <taxon>Rhodococcoides</taxon>
    </lineage>
</organism>
<keyword evidence="1" id="KW-0472">Membrane</keyword>
<dbReference type="InterPro" id="IPR021385">
    <property type="entry name" value="DUF3017"/>
</dbReference>